<dbReference type="Pfam" id="PF03502">
    <property type="entry name" value="Channel_Tsx"/>
    <property type="match status" value="1"/>
</dbReference>
<comment type="caution">
    <text evidence="7">The sequence shown here is derived from an EMBL/GenBank/DDBJ whole genome shotgun (WGS) entry which is preliminary data.</text>
</comment>
<keyword evidence="3 6" id="KW-0732">Signal</keyword>
<feature type="signal peptide" evidence="6">
    <location>
        <begin position="1"/>
        <end position="20"/>
    </location>
</feature>
<keyword evidence="5" id="KW-0998">Cell outer membrane</keyword>
<dbReference type="InterPro" id="IPR018013">
    <property type="entry name" value="Channel_Tsx-like"/>
</dbReference>
<dbReference type="PRINTS" id="PR01277">
    <property type="entry name" value="CHANNELTSX"/>
</dbReference>
<evidence type="ECO:0000313" key="8">
    <source>
        <dbReference type="Proteomes" id="UP000597206"/>
    </source>
</evidence>
<evidence type="ECO:0000256" key="3">
    <source>
        <dbReference type="ARBA" id="ARBA00022729"/>
    </source>
</evidence>
<evidence type="ECO:0000256" key="5">
    <source>
        <dbReference type="ARBA" id="ARBA00023237"/>
    </source>
</evidence>
<keyword evidence="8" id="KW-1185">Reference proteome</keyword>
<dbReference type="EMBL" id="JADPMR010000001">
    <property type="protein sequence ID" value="MBF8999338.1"/>
    <property type="molecule type" value="Genomic_DNA"/>
</dbReference>
<accession>A0ABS0GAA2</accession>
<dbReference type="Proteomes" id="UP000597206">
    <property type="component" value="Unassembled WGS sequence"/>
</dbReference>
<proteinExistence type="inferred from homology"/>
<reference evidence="7 8" key="1">
    <citation type="submission" date="2020-11" db="EMBL/GenBank/DDBJ databases">
        <title>Vibrio nitrifigilis sp. nov., a marine nitrogen-fixing bacterium isolated from the lagoon sediment of an islet inside an atoll.</title>
        <authorList>
            <person name="Wang L.-T."/>
            <person name="Shieh W.Y."/>
        </authorList>
    </citation>
    <scope>NUCLEOTIDE SEQUENCE [LARGE SCALE GENOMIC DNA]</scope>
    <source>
        <strain evidence="7 8">NFV-1</strain>
    </source>
</reference>
<gene>
    <name evidence="7" type="ORF">I1A42_01905</name>
</gene>
<dbReference type="Gene3D" id="2.40.230.20">
    <property type="entry name" value="Nucleoside-specific channel-forming protein, Tsx-like"/>
    <property type="match status" value="1"/>
</dbReference>
<comment type="similarity">
    <text evidence="2">Belongs to the nucleoside-specific channel-forming outer membrane porin (Tsx) (TC 1.B.10) family.</text>
</comment>
<comment type="subcellular location">
    <subcellularLocation>
        <location evidence="1">Cell outer membrane</location>
    </subcellularLocation>
</comment>
<protein>
    <submittedName>
        <fullName evidence="7">Outer membrane protein OmpK</fullName>
    </submittedName>
</protein>
<dbReference type="InterPro" id="IPR036777">
    <property type="entry name" value="Channel_Tsx-like_sf"/>
</dbReference>
<evidence type="ECO:0000256" key="6">
    <source>
        <dbReference type="SAM" id="SignalP"/>
    </source>
</evidence>
<name>A0ABS0GAA2_9VIBR</name>
<feature type="chain" id="PRO_5047406791" evidence="6">
    <location>
        <begin position="21"/>
        <end position="268"/>
    </location>
</feature>
<sequence length="268" mass="30434">MRKLLLALGLALTVATPAMAADYSDGDTHKNDYKWFQFNLMHALQEKPGNNNHTYFEMEFGGRSGIFDLYGYLDVFNLTDDDDSDKSSENGNGSKMFVKLAPRMSLDGLFNTDLSVGPIKEWYIADYTTIDGQESDSAGYATKNGIGADVMVPWFGKVQFNLYKTYNIKANEWNGYQFSTVWFKPFVNFENGSFIAYQGYLDYEFDLQEEAGATSKHGLAWFNGIYWHSDRFAVGYGLKVFDNVYGIKDTSSFRSSGVGHYFDVTYKF</sequence>
<organism evidence="7 8">
    <name type="scientific">Vibrio nitrifigilis</name>
    <dbReference type="NCBI Taxonomy" id="2789781"/>
    <lineage>
        <taxon>Bacteria</taxon>
        <taxon>Pseudomonadati</taxon>
        <taxon>Pseudomonadota</taxon>
        <taxon>Gammaproteobacteria</taxon>
        <taxon>Vibrionales</taxon>
        <taxon>Vibrionaceae</taxon>
        <taxon>Vibrio</taxon>
    </lineage>
</organism>
<evidence type="ECO:0000256" key="1">
    <source>
        <dbReference type="ARBA" id="ARBA00004442"/>
    </source>
</evidence>
<evidence type="ECO:0000256" key="2">
    <source>
        <dbReference type="ARBA" id="ARBA00008728"/>
    </source>
</evidence>
<dbReference type="RefSeq" id="WP_196122506.1">
    <property type="nucleotide sequence ID" value="NZ_JADPMR010000001.1"/>
</dbReference>
<keyword evidence="4" id="KW-0472">Membrane</keyword>
<dbReference type="SUPFAM" id="SSF111364">
    <property type="entry name" value="Tsx-like channel"/>
    <property type="match status" value="1"/>
</dbReference>
<dbReference type="InterPro" id="IPR003055">
    <property type="entry name" value="Channel_Tsx"/>
</dbReference>
<evidence type="ECO:0000313" key="7">
    <source>
        <dbReference type="EMBL" id="MBF8999338.1"/>
    </source>
</evidence>
<evidence type="ECO:0000256" key="4">
    <source>
        <dbReference type="ARBA" id="ARBA00023136"/>
    </source>
</evidence>